<evidence type="ECO:0000313" key="8">
    <source>
        <dbReference type="EMBL" id="CAD1836004.1"/>
    </source>
</evidence>
<keyword evidence="3" id="KW-1003">Cell membrane</keyword>
<evidence type="ECO:0000256" key="3">
    <source>
        <dbReference type="ARBA" id="ARBA00022475"/>
    </source>
</evidence>
<comment type="similarity">
    <text evidence="2">Belongs to the TMEM8 family.</text>
</comment>
<keyword evidence="6" id="KW-0472">Membrane</keyword>
<name>A0A6V7PYM1_ANACO</name>
<gene>
    <name evidence="8" type="ORF">CB5_LOCUS19215</name>
</gene>
<evidence type="ECO:0000256" key="2">
    <source>
        <dbReference type="ARBA" id="ARBA00005542"/>
    </source>
</evidence>
<dbReference type="AlphaFoldDB" id="A0A6V7PYM1"/>
<evidence type="ECO:0000256" key="5">
    <source>
        <dbReference type="ARBA" id="ARBA00022989"/>
    </source>
</evidence>
<keyword evidence="4" id="KW-0812">Transmembrane</keyword>
<dbReference type="PANTHER" id="PTHR14319:SF3">
    <property type="entry name" value="TRANSMEMBRANE PROTEIN-LIKE PROTEIN"/>
    <property type="match status" value="1"/>
</dbReference>
<keyword evidence="5" id="KW-1133">Transmembrane helix</keyword>
<evidence type="ECO:0000256" key="4">
    <source>
        <dbReference type="ARBA" id="ARBA00022692"/>
    </source>
</evidence>
<organism evidence="8">
    <name type="scientific">Ananas comosus var. bracteatus</name>
    <name type="common">red pineapple</name>
    <dbReference type="NCBI Taxonomy" id="296719"/>
    <lineage>
        <taxon>Eukaryota</taxon>
        <taxon>Viridiplantae</taxon>
        <taxon>Streptophyta</taxon>
        <taxon>Embryophyta</taxon>
        <taxon>Tracheophyta</taxon>
        <taxon>Spermatophyta</taxon>
        <taxon>Magnoliopsida</taxon>
        <taxon>Liliopsida</taxon>
        <taxon>Poales</taxon>
        <taxon>Bromeliaceae</taxon>
        <taxon>Bromelioideae</taxon>
        <taxon>Ananas</taxon>
    </lineage>
</organism>
<evidence type="ECO:0000256" key="6">
    <source>
        <dbReference type="ARBA" id="ARBA00023136"/>
    </source>
</evidence>
<dbReference type="EMBL" id="LR862153">
    <property type="protein sequence ID" value="CAD1836004.1"/>
    <property type="molecule type" value="Genomic_DNA"/>
</dbReference>
<evidence type="ECO:0000256" key="7">
    <source>
        <dbReference type="SAM" id="SignalP"/>
    </source>
</evidence>
<keyword evidence="7" id="KW-0732">Signal</keyword>
<reference evidence="8" key="1">
    <citation type="submission" date="2020-07" db="EMBL/GenBank/DDBJ databases">
        <authorList>
            <person name="Lin J."/>
        </authorList>
    </citation>
    <scope>NUCLEOTIDE SEQUENCE</scope>
</reference>
<protein>
    <submittedName>
        <fullName evidence="8">Uncharacterized protein</fullName>
    </submittedName>
</protein>
<feature type="signal peptide" evidence="7">
    <location>
        <begin position="1"/>
        <end position="25"/>
    </location>
</feature>
<evidence type="ECO:0000256" key="1">
    <source>
        <dbReference type="ARBA" id="ARBA00004651"/>
    </source>
</evidence>
<sequence>MDPGDLLAFLVLSWVLCMGFGGAQGQYSSVVSRYSERELWLKPYDWTYLRVELPPSFSAATMNFMTNVDIDREKIKDLPLGELPIICLKEGNPPIPDLSDTYLDISNFLSTGSFGDANNLSDVGQCVPFQKNMTITLTNEQISPGVWYIGYFNGLGPSRTQSKMISRGKAYTVSTGIVIQGCPMTNFWGPYCNQTISMIYCSQPSIYNNSSLLDLNMHNLEKNEMNKEANQNWWTPIVVS</sequence>
<comment type="subcellular location">
    <subcellularLocation>
        <location evidence="1">Cell membrane</location>
        <topology evidence="1">Multi-pass membrane protein</topology>
    </subcellularLocation>
</comment>
<dbReference type="InterPro" id="IPR021910">
    <property type="entry name" value="NGX6/PGAP6/MYMK"/>
</dbReference>
<dbReference type="PANTHER" id="PTHR14319">
    <property type="entry name" value="FIVE-SPAN TRANSMEMBRANE PROTEIN M83"/>
    <property type="match status" value="1"/>
</dbReference>
<feature type="chain" id="PRO_5027973486" evidence="7">
    <location>
        <begin position="26"/>
        <end position="240"/>
    </location>
</feature>
<accession>A0A6V7PYM1</accession>
<proteinExistence type="inferred from homology"/>
<dbReference type="GO" id="GO:0005886">
    <property type="term" value="C:plasma membrane"/>
    <property type="evidence" value="ECO:0007669"/>
    <property type="project" value="UniProtKB-SubCell"/>
</dbReference>